<reference evidence="2" key="1">
    <citation type="submission" date="2022-11" db="UniProtKB">
        <authorList>
            <consortium name="WormBaseParasite"/>
        </authorList>
    </citation>
    <scope>IDENTIFICATION</scope>
</reference>
<evidence type="ECO:0000313" key="2">
    <source>
        <dbReference type="WBParaSite" id="PS1159_v2.g20186.t1"/>
    </source>
</evidence>
<dbReference type="WBParaSite" id="PS1159_v2.g20186.t1">
    <property type="protein sequence ID" value="PS1159_v2.g20186.t1"/>
    <property type="gene ID" value="PS1159_v2.g20186"/>
</dbReference>
<dbReference type="Proteomes" id="UP000887580">
    <property type="component" value="Unplaced"/>
</dbReference>
<proteinExistence type="predicted"/>
<organism evidence="1 2">
    <name type="scientific">Panagrolaimus sp. PS1159</name>
    <dbReference type="NCBI Taxonomy" id="55785"/>
    <lineage>
        <taxon>Eukaryota</taxon>
        <taxon>Metazoa</taxon>
        <taxon>Ecdysozoa</taxon>
        <taxon>Nematoda</taxon>
        <taxon>Chromadorea</taxon>
        <taxon>Rhabditida</taxon>
        <taxon>Tylenchina</taxon>
        <taxon>Panagrolaimomorpha</taxon>
        <taxon>Panagrolaimoidea</taxon>
        <taxon>Panagrolaimidae</taxon>
        <taxon>Panagrolaimus</taxon>
    </lineage>
</organism>
<evidence type="ECO:0000313" key="1">
    <source>
        <dbReference type="Proteomes" id="UP000887580"/>
    </source>
</evidence>
<protein>
    <submittedName>
        <fullName evidence="2">UPAR/Ly6 domain-containing protein</fullName>
    </submittedName>
</protein>
<sequence length="123" mass="13092">MHSIVIIFACLIGYISALKCYQGSANTSYALTGVATDCYEPNAITCIKQYDSYSKFASRSCSTSNCVLNGQVVKDSVCVNVSAYQQNCCCYTDGCNSAPPSTVLTFSLAAVISVSALAFFLKI</sequence>
<name>A0AC35FRI5_9BILA</name>
<accession>A0AC35FRI5</accession>